<comment type="caution">
    <text evidence="2">The sequence shown here is derived from an EMBL/GenBank/DDBJ whole genome shotgun (WGS) entry which is preliminary data.</text>
</comment>
<accession>A0A8H7RJ19</accession>
<evidence type="ECO:0000313" key="2">
    <source>
        <dbReference type="EMBL" id="KAG2212369.1"/>
    </source>
</evidence>
<dbReference type="PANTHER" id="PTHR11188:SF173">
    <property type="entry name" value="PROTEIN TTM-2"/>
    <property type="match status" value="1"/>
</dbReference>
<dbReference type="GO" id="GO:0005737">
    <property type="term" value="C:cytoplasm"/>
    <property type="evidence" value="ECO:0007669"/>
    <property type="project" value="TreeGrafter"/>
</dbReference>
<dbReference type="InterPro" id="IPR050357">
    <property type="entry name" value="Arrestin_domain-protein"/>
</dbReference>
<dbReference type="OrthoDB" id="387657at2759"/>
<dbReference type="GO" id="GO:0015031">
    <property type="term" value="P:protein transport"/>
    <property type="evidence" value="ECO:0007669"/>
    <property type="project" value="TreeGrafter"/>
</dbReference>
<dbReference type="Proteomes" id="UP000603453">
    <property type="component" value="Unassembled WGS sequence"/>
</dbReference>
<keyword evidence="3" id="KW-1185">Reference proteome</keyword>
<proteinExistence type="predicted"/>
<dbReference type="EMBL" id="JAEPRD010000006">
    <property type="protein sequence ID" value="KAG2212369.1"/>
    <property type="molecule type" value="Genomic_DNA"/>
</dbReference>
<organism evidence="2 3">
    <name type="scientific">Mucor saturninus</name>
    <dbReference type="NCBI Taxonomy" id="64648"/>
    <lineage>
        <taxon>Eukaryota</taxon>
        <taxon>Fungi</taxon>
        <taxon>Fungi incertae sedis</taxon>
        <taxon>Mucoromycota</taxon>
        <taxon>Mucoromycotina</taxon>
        <taxon>Mucoromycetes</taxon>
        <taxon>Mucorales</taxon>
        <taxon>Mucorineae</taxon>
        <taxon>Mucoraceae</taxon>
        <taxon>Mucor</taxon>
    </lineage>
</organism>
<dbReference type="Pfam" id="PF02752">
    <property type="entry name" value="Arrestin_C"/>
    <property type="match status" value="1"/>
</dbReference>
<dbReference type="PANTHER" id="PTHR11188">
    <property type="entry name" value="ARRESTIN DOMAIN CONTAINING PROTEIN"/>
    <property type="match status" value="1"/>
</dbReference>
<dbReference type="AlphaFoldDB" id="A0A8H7RJ19"/>
<feature type="domain" description="Arrestin C-terminal-like" evidence="1">
    <location>
        <begin position="164"/>
        <end position="307"/>
    </location>
</feature>
<dbReference type="InterPro" id="IPR011022">
    <property type="entry name" value="Arrestin_C-like"/>
</dbReference>
<dbReference type="SUPFAM" id="SSF81296">
    <property type="entry name" value="E set domains"/>
    <property type="match status" value="2"/>
</dbReference>
<feature type="non-terminal residue" evidence="2">
    <location>
        <position position="1"/>
    </location>
</feature>
<dbReference type="InterPro" id="IPR014756">
    <property type="entry name" value="Ig_E-set"/>
</dbReference>
<evidence type="ECO:0000313" key="3">
    <source>
        <dbReference type="Proteomes" id="UP000603453"/>
    </source>
</evidence>
<protein>
    <recommendedName>
        <fullName evidence="1">Arrestin C-terminal-like domain-containing protein</fullName>
    </recommendedName>
</protein>
<sequence length="401" mass="44064">RNTEYVRNFQVSTSSGSIAYGPGSIINGSIMVTLDDKPLSAHSIRVVFKCEEQDSARNTTTIFSVETFVWGKPKISGAEPQELSQGSHMYLFAIRLPQVNYPPSMHDSPFGHRIHYTLQGILDTSTSTPHITPIVPIIYLPLVTCNPTALTQTSKKTQVFEKEDKKIEVTAELIKPAYCPGDLCTIKMTTNNKSDTKISSVQVSFNAVATTLPPSDSVSTPYVHKEHTLLTESFFVTIPKQAHNHQDIFQFTIPNNVVPTFTNKLGKYIDIAYEVIIMMGGGTSQGWFGAYVSNTISLPITVATVPPAYPISLQVHENVDAELPCFIPNIESPLPSPVHYPADRAYSVSPSGSFQMRDDLDDDDFSLNRQDATGHLMVPDPVRRVSTASDITLAANSLIQA</sequence>
<reference evidence="2" key="1">
    <citation type="submission" date="2020-12" db="EMBL/GenBank/DDBJ databases">
        <title>Metabolic potential, ecology and presence of endohyphal bacteria is reflected in genomic diversity of Mucoromycotina.</title>
        <authorList>
            <person name="Muszewska A."/>
            <person name="Okrasinska A."/>
            <person name="Steczkiewicz K."/>
            <person name="Drgas O."/>
            <person name="Orlowska M."/>
            <person name="Perlinska-Lenart U."/>
            <person name="Aleksandrzak-Piekarczyk T."/>
            <person name="Szatraj K."/>
            <person name="Zielenkiewicz U."/>
            <person name="Pilsyk S."/>
            <person name="Malc E."/>
            <person name="Mieczkowski P."/>
            <person name="Kruszewska J.S."/>
            <person name="Biernat P."/>
            <person name="Pawlowska J."/>
        </authorList>
    </citation>
    <scope>NUCLEOTIDE SEQUENCE</scope>
    <source>
        <strain evidence="2">WA0000017839</strain>
    </source>
</reference>
<gene>
    <name evidence="2" type="ORF">INT47_001730</name>
</gene>
<dbReference type="Gene3D" id="2.60.40.640">
    <property type="match status" value="2"/>
</dbReference>
<evidence type="ECO:0000259" key="1">
    <source>
        <dbReference type="Pfam" id="PF02752"/>
    </source>
</evidence>
<dbReference type="InterPro" id="IPR014752">
    <property type="entry name" value="Arrestin-like_C"/>
</dbReference>
<name>A0A8H7RJ19_9FUNG</name>